<proteinExistence type="predicted"/>
<evidence type="ECO:0000313" key="1">
    <source>
        <dbReference type="EMBL" id="KAA6365174.1"/>
    </source>
</evidence>
<comment type="caution">
    <text evidence="1">The sequence shown here is derived from an EMBL/GenBank/DDBJ whole genome shotgun (WGS) entry which is preliminary data.</text>
</comment>
<sequence length="186" mass="21348">MGSAKTRAVKTQGWTGMMVSPLEAMKELYLCIKKIAENKKQQIQNPIPQATVETDASPKWWAATLELNFGEVLVAHGVWLSYQIHWTSNRKELQAIHLEIITFAIVCKELQKTNLLIRQDNFTAVFDLMRLRATDTLAPAVKEIFLTCQHLNMKIVTQNAQERKTQQQILLADRMDHETIIITDFI</sequence>
<dbReference type="AlphaFoldDB" id="A0A5J4U4B2"/>
<accession>A0A5J4U4B2</accession>
<evidence type="ECO:0008006" key="3">
    <source>
        <dbReference type="Google" id="ProtNLM"/>
    </source>
</evidence>
<name>A0A5J4U4B2_9EUKA</name>
<feature type="non-terminal residue" evidence="1">
    <location>
        <position position="186"/>
    </location>
</feature>
<dbReference type="Proteomes" id="UP000324800">
    <property type="component" value="Unassembled WGS sequence"/>
</dbReference>
<gene>
    <name evidence="1" type="ORF">EZS28_039301</name>
</gene>
<reference evidence="1 2" key="1">
    <citation type="submission" date="2019-03" db="EMBL/GenBank/DDBJ databases">
        <title>Single cell metagenomics reveals metabolic interactions within the superorganism composed of flagellate Streblomastix strix and complex community of Bacteroidetes bacteria on its surface.</title>
        <authorList>
            <person name="Treitli S.C."/>
            <person name="Kolisko M."/>
            <person name="Husnik F."/>
            <person name="Keeling P."/>
            <person name="Hampl V."/>
        </authorList>
    </citation>
    <scope>NUCLEOTIDE SEQUENCE [LARGE SCALE GENOMIC DNA]</scope>
    <source>
        <strain evidence="1">ST1C</strain>
    </source>
</reference>
<organism evidence="1 2">
    <name type="scientific">Streblomastix strix</name>
    <dbReference type="NCBI Taxonomy" id="222440"/>
    <lineage>
        <taxon>Eukaryota</taxon>
        <taxon>Metamonada</taxon>
        <taxon>Preaxostyla</taxon>
        <taxon>Oxymonadida</taxon>
        <taxon>Streblomastigidae</taxon>
        <taxon>Streblomastix</taxon>
    </lineage>
</organism>
<dbReference type="EMBL" id="SNRW01020741">
    <property type="protein sequence ID" value="KAA6365174.1"/>
    <property type="molecule type" value="Genomic_DNA"/>
</dbReference>
<protein>
    <recommendedName>
        <fullName evidence="3">Reverse transcriptase RNase H-like domain-containing protein</fullName>
    </recommendedName>
</protein>
<evidence type="ECO:0000313" key="2">
    <source>
        <dbReference type="Proteomes" id="UP000324800"/>
    </source>
</evidence>